<dbReference type="InterPro" id="IPR000873">
    <property type="entry name" value="AMP-dep_synth/lig_dom"/>
</dbReference>
<dbReference type="STRING" id="70996.SE18_13965"/>
<dbReference type="Pfam" id="PF13193">
    <property type="entry name" value="AMP-binding_C"/>
    <property type="match status" value="1"/>
</dbReference>
<dbReference type="OrthoDB" id="9781737at2"/>
<dbReference type="EMBL" id="LGKP01000022">
    <property type="protein sequence ID" value="KPL85994.1"/>
    <property type="molecule type" value="Genomic_DNA"/>
</dbReference>
<keyword evidence="8" id="KW-1185">Reference proteome</keyword>
<keyword evidence="4" id="KW-0443">Lipid metabolism</keyword>
<dbReference type="Gene3D" id="3.30.300.30">
    <property type="match status" value="1"/>
</dbReference>
<dbReference type="PANTHER" id="PTHR43859:SF4">
    <property type="entry name" value="BUTANOATE--COA LIGASE AAE1-RELATED"/>
    <property type="match status" value="1"/>
</dbReference>
<keyword evidence="3" id="KW-0276">Fatty acid metabolism</keyword>
<accession>A0A0N8GRB0</accession>
<evidence type="ECO:0000313" key="8">
    <source>
        <dbReference type="Proteomes" id="UP000050277"/>
    </source>
</evidence>
<dbReference type="AlphaFoldDB" id="A0A0N8GRB0"/>
<evidence type="ECO:0000256" key="3">
    <source>
        <dbReference type="ARBA" id="ARBA00022832"/>
    </source>
</evidence>
<dbReference type="InterPro" id="IPR045851">
    <property type="entry name" value="AMP-bd_C_sf"/>
</dbReference>
<dbReference type="FunFam" id="3.30.300.30:FF:000008">
    <property type="entry name" value="2,3-dihydroxybenzoate-AMP ligase"/>
    <property type="match status" value="1"/>
</dbReference>
<dbReference type="PANTHER" id="PTHR43859">
    <property type="entry name" value="ACYL-ACTIVATING ENZYME"/>
    <property type="match status" value="1"/>
</dbReference>
<dbReference type="RefSeq" id="WP_054535075.1">
    <property type="nucleotide sequence ID" value="NZ_LGKP01000022.1"/>
</dbReference>
<evidence type="ECO:0000256" key="2">
    <source>
        <dbReference type="ARBA" id="ARBA00022598"/>
    </source>
</evidence>
<protein>
    <submittedName>
        <fullName evidence="7">Long-chain fatty acid--CoA ligase</fullName>
    </submittedName>
</protein>
<evidence type="ECO:0000313" key="7">
    <source>
        <dbReference type="EMBL" id="KPL85994.1"/>
    </source>
</evidence>
<reference evidence="7 8" key="1">
    <citation type="submission" date="2015-07" db="EMBL/GenBank/DDBJ databases">
        <title>Whole genome sequence of Herpetosiphon geysericola DSM 7119.</title>
        <authorList>
            <person name="Hemp J."/>
            <person name="Ward L.M."/>
            <person name="Pace L.A."/>
            <person name="Fischer W.W."/>
        </authorList>
    </citation>
    <scope>NUCLEOTIDE SEQUENCE [LARGE SCALE GENOMIC DNA]</scope>
    <source>
        <strain evidence="7 8">DSM 7119</strain>
    </source>
</reference>
<name>A0A0N8GRB0_9CHLR</name>
<dbReference type="CDD" id="cd12119">
    <property type="entry name" value="ttLC_FACS_AlkK_like"/>
    <property type="match status" value="1"/>
</dbReference>
<dbReference type="InterPro" id="IPR025110">
    <property type="entry name" value="AMP-bd_C"/>
</dbReference>
<evidence type="ECO:0000256" key="1">
    <source>
        <dbReference type="ARBA" id="ARBA00006432"/>
    </source>
</evidence>
<keyword evidence="2 7" id="KW-0436">Ligase</keyword>
<dbReference type="InterPro" id="IPR042099">
    <property type="entry name" value="ANL_N_sf"/>
</dbReference>
<comment type="similarity">
    <text evidence="1">Belongs to the ATP-dependent AMP-binding enzyme family.</text>
</comment>
<dbReference type="Proteomes" id="UP000050277">
    <property type="component" value="Unassembled WGS sequence"/>
</dbReference>
<comment type="caution">
    <text evidence="7">The sequence shown here is derived from an EMBL/GenBank/DDBJ whole genome shotgun (WGS) entry which is preliminary data.</text>
</comment>
<dbReference type="GO" id="GO:0006631">
    <property type="term" value="P:fatty acid metabolic process"/>
    <property type="evidence" value="ECO:0007669"/>
    <property type="project" value="UniProtKB-KW"/>
</dbReference>
<feature type="domain" description="AMP-dependent synthetase/ligase" evidence="5">
    <location>
        <begin position="22"/>
        <end position="400"/>
    </location>
</feature>
<dbReference type="GO" id="GO:0016874">
    <property type="term" value="F:ligase activity"/>
    <property type="evidence" value="ECO:0007669"/>
    <property type="project" value="UniProtKB-KW"/>
</dbReference>
<dbReference type="NCBIfam" id="NF004837">
    <property type="entry name" value="PRK06187.1"/>
    <property type="match status" value="1"/>
</dbReference>
<dbReference type="InterPro" id="IPR020845">
    <property type="entry name" value="AMP-binding_CS"/>
</dbReference>
<dbReference type="Pfam" id="PF00501">
    <property type="entry name" value="AMP-binding"/>
    <property type="match status" value="1"/>
</dbReference>
<evidence type="ECO:0000256" key="4">
    <source>
        <dbReference type="ARBA" id="ARBA00023098"/>
    </source>
</evidence>
<evidence type="ECO:0000259" key="5">
    <source>
        <dbReference type="Pfam" id="PF00501"/>
    </source>
</evidence>
<feature type="domain" description="AMP-binding enzyme C-terminal" evidence="6">
    <location>
        <begin position="450"/>
        <end position="526"/>
    </location>
</feature>
<organism evidence="7 8">
    <name type="scientific">Herpetosiphon geysericola</name>
    <dbReference type="NCBI Taxonomy" id="70996"/>
    <lineage>
        <taxon>Bacteria</taxon>
        <taxon>Bacillati</taxon>
        <taxon>Chloroflexota</taxon>
        <taxon>Chloroflexia</taxon>
        <taxon>Herpetosiphonales</taxon>
        <taxon>Herpetosiphonaceae</taxon>
        <taxon>Herpetosiphon</taxon>
    </lineage>
</organism>
<dbReference type="Gene3D" id="3.40.50.12780">
    <property type="entry name" value="N-terminal domain of ligase-like"/>
    <property type="match status" value="1"/>
</dbReference>
<dbReference type="SUPFAM" id="SSF56801">
    <property type="entry name" value="Acetyl-CoA synthetase-like"/>
    <property type="match status" value="1"/>
</dbReference>
<evidence type="ECO:0000259" key="6">
    <source>
        <dbReference type="Pfam" id="PF13193"/>
    </source>
</evidence>
<proteinExistence type="inferred from homology"/>
<dbReference type="PROSITE" id="PS00455">
    <property type="entry name" value="AMP_BINDING"/>
    <property type="match status" value="1"/>
</dbReference>
<sequence>MLRGLMMDYPLTVDRLLDHAYKLYPHKRVTTKQPDGSLHRYSFADLYHRVKRLGNVLHKLGINQGDRVGTFAWNNYQHLELYYAIPCAGAVCHTLNIRLSSEQLAYIINHAEDKVIFVDATLLPLFSKLADSIPAVETIVLINGQPGIELPFPNVVHYEDLMAAAEAEFAWPVTDERQAMGLCYTSGTTGNPKGVLYSHRSLYLHTMGENQATALAFTPDDIVMPVVPQFHAMAWGLPYSAIFAGADLVMPGLHLNPVALADLIAEEKITFPAGVPTIWTAMYQEMRARPRDFSHVRCLAVGGAAMPRGLIEAYERDFGVPVLHAWGMTELSPLGTISSLQPQHRNLSDHERWDLRAKQGYPIGGVELRIVNDAGEELPWDGTTVGELQARGPWVTAGYYKVEPTAEHFTADGWFRTGDVATINHEGYLGITDRTKDLVKSGGEWISSVELENALMGHAKVTEAAVIAIPDERWSERPLACVVLTNDAGEVAPSELLDYLEPLVAKFWLPERVVFLSEIPKTSVGKFDKKVLRARYANGELG</sequence>
<gene>
    <name evidence="7" type="ORF">SE18_13965</name>
</gene>